<name>A0A9P8IC95_9PEZI</name>
<feature type="transmembrane region" description="Helical" evidence="5">
    <location>
        <begin position="271"/>
        <end position="289"/>
    </location>
</feature>
<feature type="compositionally biased region" description="Gly residues" evidence="4">
    <location>
        <begin position="163"/>
        <end position="172"/>
    </location>
</feature>
<dbReference type="PANTHER" id="PTHR28263">
    <property type="entry name" value="GOLGI TO ER TRAFFIC PROTEIN 2"/>
    <property type="match status" value="1"/>
</dbReference>
<proteinExistence type="predicted"/>
<keyword evidence="2 5" id="KW-1133">Transmembrane helix</keyword>
<evidence type="ECO:0000313" key="7">
    <source>
        <dbReference type="Proteomes" id="UP000698800"/>
    </source>
</evidence>
<comment type="caution">
    <text evidence="6">The sequence shown here is derived from an EMBL/GenBank/DDBJ whole genome shotgun (WGS) entry which is preliminary data.</text>
</comment>
<keyword evidence="1 5" id="KW-0812">Transmembrane</keyword>
<feature type="region of interest" description="Disordered" evidence="4">
    <location>
        <begin position="1"/>
        <end position="107"/>
    </location>
</feature>
<dbReference type="EMBL" id="JAGHQL010000013">
    <property type="protein sequence ID" value="KAH0544848.1"/>
    <property type="molecule type" value="Genomic_DNA"/>
</dbReference>
<feature type="transmembrane region" description="Helical" evidence="5">
    <location>
        <begin position="227"/>
        <end position="250"/>
    </location>
</feature>
<evidence type="ECO:0000256" key="1">
    <source>
        <dbReference type="ARBA" id="ARBA00022692"/>
    </source>
</evidence>
<feature type="transmembrane region" description="Helical" evidence="5">
    <location>
        <begin position="195"/>
        <end position="215"/>
    </location>
</feature>
<sequence>METPPTPSPTPNEARARKERLGAKIKARGAARLERITNMKEPASETSKPSDRPKSPVPSRSSQAPTDKPPLASETARGDLNSDPDEVDISQHFYTPGDGSRPGQQPQLSDEELLRLMFGQTTTSGQGQAGFEGPQDPFAPGPMGMNIGGGDPLTQMFREFIGGTGGPLGGTSDGALPQEDSQQSGSGMHTHMWKAVHAMFALSLGVYMAVTTSFVGTRAERRQESSALHVAPGISGVNFFWLFATVELLLQSTRFFLEKGRAPRDSWLGKIAMYLPPPFAGYLVVLARYSVIYTMIVQDGMLIVFVLGCVAWWNGGATA</sequence>
<gene>
    <name evidence="6" type="ORF">FGG08_001077</name>
</gene>
<feature type="region of interest" description="Disordered" evidence="4">
    <location>
        <begin position="163"/>
        <end position="187"/>
    </location>
</feature>
<protein>
    <submittedName>
        <fullName evidence="6">Uncharacterized protein</fullName>
    </submittedName>
</protein>
<reference evidence="6" key="1">
    <citation type="submission" date="2021-03" db="EMBL/GenBank/DDBJ databases">
        <title>Comparative genomics and phylogenomic investigation of the class Geoglossomycetes provide insights into ecological specialization and systematics.</title>
        <authorList>
            <person name="Melie T."/>
            <person name="Pirro S."/>
            <person name="Miller A.N."/>
            <person name="Quandt A."/>
        </authorList>
    </citation>
    <scope>NUCLEOTIDE SEQUENCE</scope>
    <source>
        <strain evidence="6">GBOQ0MN5Z8</strain>
    </source>
</reference>
<dbReference type="GO" id="GO:0006890">
    <property type="term" value="P:retrograde vesicle-mediated transport, Golgi to endoplasmic reticulum"/>
    <property type="evidence" value="ECO:0007669"/>
    <property type="project" value="TreeGrafter"/>
</dbReference>
<dbReference type="Proteomes" id="UP000698800">
    <property type="component" value="Unassembled WGS sequence"/>
</dbReference>
<keyword evidence="3 5" id="KW-0472">Membrane</keyword>
<feature type="compositionally biased region" description="Pro residues" evidence="4">
    <location>
        <begin position="1"/>
        <end position="10"/>
    </location>
</feature>
<evidence type="ECO:0000256" key="3">
    <source>
        <dbReference type="ARBA" id="ARBA00023136"/>
    </source>
</evidence>
<dbReference type="OrthoDB" id="5393181at2759"/>
<keyword evidence="7" id="KW-1185">Reference proteome</keyword>
<feature type="transmembrane region" description="Helical" evidence="5">
    <location>
        <begin position="295"/>
        <end position="313"/>
    </location>
</feature>
<evidence type="ECO:0000256" key="2">
    <source>
        <dbReference type="ARBA" id="ARBA00022989"/>
    </source>
</evidence>
<evidence type="ECO:0000313" key="6">
    <source>
        <dbReference type="EMBL" id="KAH0544848.1"/>
    </source>
</evidence>
<dbReference type="Pfam" id="PF08690">
    <property type="entry name" value="GET2"/>
    <property type="match status" value="1"/>
</dbReference>
<dbReference type="PANTHER" id="PTHR28263:SF1">
    <property type="entry name" value="GOLGI TO ER TRAFFIC PROTEIN 2"/>
    <property type="match status" value="1"/>
</dbReference>
<evidence type="ECO:0000256" key="5">
    <source>
        <dbReference type="SAM" id="Phobius"/>
    </source>
</evidence>
<accession>A0A9P8IC95</accession>
<dbReference type="AlphaFoldDB" id="A0A9P8IC95"/>
<organism evidence="6 7">
    <name type="scientific">Glutinoglossum americanum</name>
    <dbReference type="NCBI Taxonomy" id="1670608"/>
    <lineage>
        <taxon>Eukaryota</taxon>
        <taxon>Fungi</taxon>
        <taxon>Dikarya</taxon>
        <taxon>Ascomycota</taxon>
        <taxon>Pezizomycotina</taxon>
        <taxon>Geoglossomycetes</taxon>
        <taxon>Geoglossales</taxon>
        <taxon>Geoglossaceae</taxon>
        <taxon>Glutinoglossum</taxon>
    </lineage>
</organism>
<evidence type="ECO:0000256" key="4">
    <source>
        <dbReference type="SAM" id="MobiDB-lite"/>
    </source>
</evidence>
<dbReference type="InterPro" id="IPR028143">
    <property type="entry name" value="Get2/sif1"/>
</dbReference>